<dbReference type="Proteomes" id="UP000245202">
    <property type="component" value="Unassembled WGS sequence"/>
</dbReference>
<keyword evidence="3" id="KW-1185">Reference proteome</keyword>
<feature type="domain" description="EAL" evidence="1">
    <location>
        <begin position="1"/>
        <end position="212"/>
    </location>
</feature>
<evidence type="ECO:0000313" key="2">
    <source>
        <dbReference type="EMBL" id="GBG09338.1"/>
    </source>
</evidence>
<name>A0A2R5EWB1_9BACL</name>
<dbReference type="PANTHER" id="PTHR33121">
    <property type="entry name" value="CYCLIC DI-GMP PHOSPHODIESTERASE PDEF"/>
    <property type="match status" value="1"/>
</dbReference>
<organism evidence="2 3">
    <name type="scientific">Paenibacillus agaridevorans</name>
    <dbReference type="NCBI Taxonomy" id="171404"/>
    <lineage>
        <taxon>Bacteria</taxon>
        <taxon>Bacillati</taxon>
        <taxon>Bacillota</taxon>
        <taxon>Bacilli</taxon>
        <taxon>Bacillales</taxon>
        <taxon>Paenibacillaceae</taxon>
        <taxon>Paenibacillus</taxon>
    </lineage>
</organism>
<dbReference type="Pfam" id="PF00563">
    <property type="entry name" value="EAL"/>
    <property type="match status" value="1"/>
</dbReference>
<dbReference type="AlphaFoldDB" id="A0A2R5EWB1"/>
<proteinExistence type="predicted"/>
<dbReference type="InterPro" id="IPR001633">
    <property type="entry name" value="EAL_dom"/>
</dbReference>
<sequence length="213" mass="24006">MHGRTILGYEATVIGLHGEPAAILFKCHASAIASFDRLLIAMALREGSQLLQKGQKLFINIHPRTLSSGLALPEVDRSADIVFEITEKTNFSGEVKQELRELQQLGFGLAIDDYGKQFSNLDRLISDWFSPRYLKLDRSFTAALLQVERAQWVIRHTQELCNKLGIHLIAEGVEMARQQDLLQQLGVRYMQGYHLGYPEAAENWLGQRVGGSR</sequence>
<dbReference type="SMART" id="SM00052">
    <property type="entry name" value="EAL"/>
    <property type="match status" value="1"/>
</dbReference>
<dbReference type="GO" id="GO:0071111">
    <property type="term" value="F:cyclic-guanylate-specific phosphodiesterase activity"/>
    <property type="evidence" value="ECO:0007669"/>
    <property type="project" value="InterPro"/>
</dbReference>
<dbReference type="EMBL" id="BDQX01000225">
    <property type="protein sequence ID" value="GBG09338.1"/>
    <property type="molecule type" value="Genomic_DNA"/>
</dbReference>
<reference evidence="2 3" key="1">
    <citation type="submission" date="2017-08" db="EMBL/GenBank/DDBJ databases">
        <title>Substantial Increase in Enzyme Production by Combined Drug-Resistance Mutations in Paenibacillus agaridevorans.</title>
        <authorList>
            <person name="Tanaka Y."/>
            <person name="Funane K."/>
            <person name="Hosaka T."/>
            <person name="Shiwa Y."/>
            <person name="Fujita N."/>
            <person name="Miyazaki T."/>
            <person name="Yoshikawa H."/>
            <person name="Murakami K."/>
            <person name="Kasahara K."/>
            <person name="Inaoka T."/>
            <person name="Hiraga Y."/>
            <person name="Ochi K."/>
        </authorList>
    </citation>
    <scope>NUCLEOTIDE SEQUENCE [LARGE SCALE GENOMIC DNA]</scope>
    <source>
        <strain evidence="2 3">T-3040</strain>
    </source>
</reference>
<dbReference type="Gene3D" id="3.20.20.450">
    <property type="entry name" value="EAL domain"/>
    <property type="match status" value="1"/>
</dbReference>
<evidence type="ECO:0000259" key="1">
    <source>
        <dbReference type="PROSITE" id="PS50883"/>
    </source>
</evidence>
<dbReference type="InterPro" id="IPR035919">
    <property type="entry name" value="EAL_sf"/>
</dbReference>
<gene>
    <name evidence="2" type="ORF">PAT3040_03982</name>
</gene>
<dbReference type="SUPFAM" id="SSF141868">
    <property type="entry name" value="EAL domain-like"/>
    <property type="match status" value="1"/>
</dbReference>
<dbReference type="PANTHER" id="PTHR33121:SF76">
    <property type="entry name" value="SIGNALING PROTEIN"/>
    <property type="match status" value="1"/>
</dbReference>
<protein>
    <submittedName>
        <fullName evidence="2">Putative EAL domain-containing protein</fullName>
    </submittedName>
</protein>
<accession>A0A2R5EWB1</accession>
<dbReference type="CDD" id="cd01948">
    <property type="entry name" value="EAL"/>
    <property type="match status" value="1"/>
</dbReference>
<dbReference type="InterPro" id="IPR050706">
    <property type="entry name" value="Cyclic-di-GMP_PDE-like"/>
</dbReference>
<dbReference type="PROSITE" id="PS50883">
    <property type="entry name" value="EAL"/>
    <property type="match status" value="1"/>
</dbReference>
<comment type="caution">
    <text evidence="2">The sequence shown here is derived from an EMBL/GenBank/DDBJ whole genome shotgun (WGS) entry which is preliminary data.</text>
</comment>
<evidence type="ECO:0000313" key="3">
    <source>
        <dbReference type="Proteomes" id="UP000245202"/>
    </source>
</evidence>